<dbReference type="WBParaSite" id="PgB04_g064_t01">
    <property type="protein sequence ID" value="PgB04_g064_t01"/>
    <property type="gene ID" value="PgB04_g064"/>
</dbReference>
<sequence length="100" mass="11362">MNVYCECIINTKVPNSTTHLTVVVGSFPFVENRAAREMEVRPLLLTFSTFFSSTKKFYPKCPRREELYATCSNSKMLKTNVGGEGSMILAIDETIFHEDE</sequence>
<organism evidence="1 2">
    <name type="scientific">Parascaris univalens</name>
    <name type="common">Nematode worm</name>
    <dbReference type="NCBI Taxonomy" id="6257"/>
    <lineage>
        <taxon>Eukaryota</taxon>
        <taxon>Metazoa</taxon>
        <taxon>Ecdysozoa</taxon>
        <taxon>Nematoda</taxon>
        <taxon>Chromadorea</taxon>
        <taxon>Rhabditida</taxon>
        <taxon>Spirurina</taxon>
        <taxon>Ascaridomorpha</taxon>
        <taxon>Ascaridoidea</taxon>
        <taxon>Ascarididae</taxon>
        <taxon>Parascaris</taxon>
    </lineage>
</organism>
<keyword evidence="1" id="KW-1185">Reference proteome</keyword>
<dbReference type="AlphaFoldDB" id="A0A914ZIQ1"/>
<accession>A0A914ZIQ1</accession>
<name>A0A914ZIQ1_PARUN</name>
<protein>
    <submittedName>
        <fullName evidence="2">Uncharacterized protein</fullName>
    </submittedName>
</protein>
<evidence type="ECO:0000313" key="1">
    <source>
        <dbReference type="Proteomes" id="UP000887569"/>
    </source>
</evidence>
<proteinExistence type="predicted"/>
<dbReference type="Proteomes" id="UP000887569">
    <property type="component" value="Unplaced"/>
</dbReference>
<evidence type="ECO:0000313" key="2">
    <source>
        <dbReference type="WBParaSite" id="PgB04_g064_t01"/>
    </source>
</evidence>
<reference evidence="2" key="1">
    <citation type="submission" date="2022-11" db="UniProtKB">
        <authorList>
            <consortium name="WormBaseParasite"/>
        </authorList>
    </citation>
    <scope>IDENTIFICATION</scope>
</reference>